<feature type="coiled-coil region" evidence="1">
    <location>
        <begin position="37"/>
        <end position="84"/>
    </location>
</feature>
<organism evidence="2 3">
    <name type="scientific">Cymbomonas tetramitiformis</name>
    <dbReference type="NCBI Taxonomy" id="36881"/>
    <lineage>
        <taxon>Eukaryota</taxon>
        <taxon>Viridiplantae</taxon>
        <taxon>Chlorophyta</taxon>
        <taxon>Pyramimonadophyceae</taxon>
        <taxon>Pyramimonadales</taxon>
        <taxon>Pyramimonadaceae</taxon>
        <taxon>Cymbomonas</taxon>
    </lineage>
</organism>
<keyword evidence="3" id="KW-1185">Reference proteome</keyword>
<proteinExistence type="predicted"/>
<name>A0AAE0F0Y2_9CHLO</name>
<keyword evidence="1" id="KW-0175">Coiled coil</keyword>
<sequence length="1065" mass="120182">MLGRMSRLKDCYAAHQEKRRDEVEGARLSTLYANRRADNAFAQVDKAEARAAKAEALADNSAARAEATALAVQVQQQKVKLEKANKGHQTLKGRLRQIASRMTPVMVKSFIDKKLRPGKAVWSFEVMSESARMRNHGLSANVIPKVWKCVYRAIVGGDFPDSDDRRACWMSTSQVKEWTQVVAEFKTQGLADLLDVDNSPIPNVWKPLIGPTLPFSVLFDTSMRFTKHLLPIRIGFHDFREDQCKPVTPLLEISRVPDTSGDLQAVGVLRSLDKRGLASGLFHAITDTTNSMSGRGGKSGEGKGGAVHILERLIRERASAQHPHIHQGISRGGCGAHIEHIKYTAFEDEVCGQVPKDSWDDLHVVTFLNKLWWFHHSKTWGQWSMLCFLYTWVFGVHLPAFGRCVATRWEYNSKAIANFDTRAAQIRVCLFLYMLQCCVLKKRWNKHLVLAYRWSASRKIRLQMKVMLVAGELRYSRSLNWLKGQDPEPRITTPAGDKVLLPPGHRFHEMPSKTLEWRRSLLGDITAMEENFRLLGWTCELQNNLVCYRQLFASMVTRTCAAPNSVPSIVLVDNTPGRRPYFLQVMAVSHSWEWPSGHPVIDADGLVFDTRFEDIDYEPGTFDPSMLMGQAFVADIQPRCAAAEGDLLPIPEFIGIYGDVLKLAWLALEPQLFNNLVCGVLSGCKLALAKHNKWYEEWQHLPHSMGRIMLAESCGPAFARALLNVFWVTVIGPPTKETSETWLWAIICEVREKRYLPTLEQLTFEQVLRVDIEAAGRQCEEFLDLKQPPNTFRLWELLSCDIDFFREVVQYAYPDSEQDIVVGPLLEKWGCMFIFNNYVLTQQIEGDFNRIDQTGHHNASVDTISAVNVGNGINSIDVTVDRDAIKAARKVVRERKAVRKLDEDAMHLREVQKYVVATREKKAKVIEAARRREAAELAQAVKELCGVCTMAKKRVVNPDCSQTGGPLCAKCCKIAGGCDKYASHMITVPVEPDMNAPGYMPEEEVMCAEVYDFLGLDLLEDGNDITRDDGMDMRQPGRAVPIAWKCMACSIAKSHQVRDLLCITL</sequence>
<reference evidence="2 3" key="1">
    <citation type="journal article" date="2015" name="Genome Biol. Evol.">
        <title>Comparative Genomics of a Bacterivorous Green Alga Reveals Evolutionary Causalities and Consequences of Phago-Mixotrophic Mode of Nutrition.</title>
        <authorList>
            <person name="Burns J.A."/>
            <person name="Paasch A."/>
            <person name="Narechania A."/>
            <person name="Kim E."/>
        </authorList>
    </citation>
    <scope>NUCLEOTIDE SEQUENCE [LARGE SCALE GENOMIC DNA]</scope>
    <source>
        <strain evidence="2 3">PLY_AMNH</strain>
    </source>
</reference>
<evidence type="ECO:0000256" key="1">
    <source>
        <dbReference type="SAM" id="Coils"/>
    </source>
</evidence>
<protein>
    <submittedName>
        <fullName evidence="2">Uncharacterized protein</fullName>
    </submittedName>
</protein>
<evidence type="ECO:0000313" key="2">
    <source>
        <dbReference type="EMBL" id="KAK3247357.1"/>
    </source>
</evidence>
<dbReference type="EMBL" id="LGRX02029042">
    <property type="protein sequence ID" value="KAK3247357.1"/>
    <property type="molecule type" value="Genomic_DNA"/>
</dbReference>
<comment type="caution">
    <text evidence="2">The sequence shown here is derived from an EMBL/GenBank/DDBJ whole genome shotgun (WGS) entry which is preliminary data.</text>
</comment>
<dbReference type="AlphaFoldDB" id="A0AAE0F0Y2"/>
<evidence type="ECO:0000313" key="3">
    <source>
        <dbReference type="Proteomes" id="UP001190700"/>
    </source>
</evidence>
<gene>
    <name evidence="2" type="ORF">CYMTET_43144</name>
</gene>
<dbReference type="Proteomes" id="UP001190700">
    <property type="component" value="Unassembled WGS sequence"/>
</dbReference>
<accession>A0AAE0F0Y2</accession>